<evidence type="ECO:0000313" key="3">
    <source>
        <dbReference type="Proteomes" id="UP001162741"/>
    </source>
</evidence>
<dbReference type="Proteomes" id="UP001162741">
    <property type="component" value="Chromosome"/>
</dbReference>
<accession>A0ABY6IY03</accession>
<evidence type="ECO:0000259" key="1">
    <source>
        <dbReference type="Pfam" id="PF16409"/>
    </source>
</evidence>
<feature type="domain" description="DUF5017" evidence="1">
    <location>
        <begin position="15"/>
        <end position="189"/>
    </location>
</feature>
<keyword evidence="3" id="KW-1185">Reference proteome</keyword>
<organism evidence="2 3">
    <name type="scientific">Chitinophaga horti</name>
    <dbReference type="NCBI Taxonomy" id="2920382"/>
    <lineage>
        <taxon>Bacteria</taxon>
        <taxon>Pseudomonadati</taxon>
        <taxon>Bacteroidota</taxon>
        <taxon>Chitinophagia</taxon>
        <taxon>Chitinophagales</taxon>
        <taxon>Chitinophagaceae</taxon>
        <taxon>Chitinophaga</taxon>
    </lineage>
</organism>
<evidence type="ECO:0000313" key="2">
    <source>
        <dbReference type="EMBL" id="UYQ92086.1"/>
    </source>
</evidence>
<proteinExistence type="predicted"/>
<name>A0ABY6IY03_9BACT</name>
<reference evidence="2" key="1">
    <citation type="submission" date="2022-10" db="EMBL/GenBank/DDBJ databases">
        <title>Chitinophaga sp. nov., isolated from soil.</title>
        <authorList>
            <person name="Jeon C.O."/>
        </authorList>
    </citation>
    <scope>NUCLEOTIDE SEQUENCE</scope>
    <source>
        <strain evidence="2">R8</strain>
    </source>
</reference>
<dbReference type="PROSITE" id="PS51257">
    <property type="entry name" value="PROKAR_LIPOPROTEIN"/>
    <property type="match status" value="1"/>
</dbReference>
<dbReference type="EMBL" id="CP107006">
    <property type="protein sequence ID" value="UYQ92086.1"/>
    <property type="molecule type" value="Genomic_DNA"/>
</dbReference>
<dbReference type="Pfam" id="PF16409">
    <property type="entry name" value="DUF5017"/>
    <property type="match status" value="1"/>
</dbReference>
<dbReference type="InterPro" id="IPR032185">
    <property type="entry name" value="DUF5017"/>
</dbReference>
<gene>
    <name evidence="2" type="ORF">MKQ68_18525</name>
</gene>
<protein>
    <submittedName>
        <fullName evidence="2">DUF5017 domain-containing protein</fullName>
    </submittedName>
</protein>
<sequence>MKRYCFLISALFAVSCSKEMKVDAPSFNATLDPSKLVADTFTYKLGDTTRFVFTGSTGNLAFYSGEPGKRYANRTPSKQLGDVILSFTSTAQFGNQTNTLKVLAASKINIRDSMAVVTGAWTDITPRLALATSATAVNSGAVNLSDLVSGVDDSLFIALKYSGVTGTTQRTWTITNWSVNNVLPERSIPLSTLADDVPYWTRFSDVWTPANARWTIGASSLVVTGGDATAATKTSWIITKPLFVGRIAPDVSVGVKSIIDPDKEEYTYVYPAAGVYTATFVAFNHTVDESKSIVKHFIIKVIP</sequence>
<dbReference type="RefSeq" id="WP_244842318.1">
    <property type="nucleotide sequence ID" value="NZ_CP107006.1"/>
</dbReference>